<evidence type="ECO:0008006" key="3">
    <source>
        <dbReference type="Google" id="ProtNLM"/>
    </source>
</evidence>
<dbReference type="AlphaFoldDB" id="A0A918UU06"/>
<gene>
    <name evidence="1" type="ORF">GCM10007049_30920</name>
</gene>
<evidence type="ECO:0000313" key="1">
    <source>
        <dbReference type="EMBL" id="GGZ35310.1"/>
    </source>
</evidence>
<accession>A0A918UU06</accession>
<evidence type="ECO:0000313" key="2">
    <source>
        <dbReference type="Proteomes" id="UP000619457"/>
    </source>
</evidence>
<protein>
    <recommendedName>
        <fullName evidence="3">RHS repeat-associated core domain-containing protein</fullName>
    </recommendedName>
</protein>
<name>A0A918UU06_9BACT</name>
<keyword evidence="2" id="KW-1185">Reference proteome</keyword>
<dbReference type="Proteomes" id="UP000619457">
    <property type="component" value="Unassembled WGS sequence"/>
</dbReference>
<dbReference type="RefSeq" id="WP_018475468.1">
    <property type="nucleotide sequence ID" value="NZ_BMWX01000005.1"/>
</dbReference>
<proteinExistence type="predicted"/>
<reference evidence="1" key="1">
    <citation type="journal article" date="2014" name="Int. J. Syst. Evol. Microbiol.">
        <title>Complete genome sequence of Corynebacterium casei LMG S-19264T (=DSM 44701T), isolated from a smear-ripened cheese.</title>
        <authorList>
            <consortium name="US DOE Joint Genome Institute (JGI-PGF)"/>
            <person name="Walter F."/>
            <person name="Albersmeier A."/>
            <person name="Kalinowski J."/>
            <person name="Ruckert C."/>
        </authorList>
    </citation>
    <scope>NUCLEOTIDE SEQUENCE</scope>
    <source>
        <strain evidence="1">KCTC 12368</strain>
    </source>
</reference>
<comment type="caution">
    <text evidence="1">The sequence shown here is derived from an EMBL/GenBank/DDBJ whole genome shotgun (WGS) entry which is preliminary data.</text>
</comment>
<sequence>MDPLADDYPELTSYQFASNTPIWAIDIDGLEAGYTVSYNVVVDKRGNYVTNRMHEPVLTTVKGDWSGIKTAYQFFFNNERFTSQGQIPGWSSWQQIQQAKFNKRVGSIGKIGLGVVAIGAAIPSAGSSLSLFGSFGAGLAISSASYSVVSGLTDFTISFTNRPEISEQIPGGVLSAIVGLSITSTIDDKEINEVINATLNVVEGAVQLSFKNATDLEKFDAAAGNIKLLFDTKSLIDKSNKTTKHDEN</sequence>
<dbReference type="EMBL" id="BMWX01000005">
    <property type="protein sequence ID" value="GGZ35310.1"/>
    <property type="molecule type" value="Genomic_DNA"/>
</dbReference>
<reference evidence="1" key="2">
    <citation type="submission" date="2020-09" db="EMBL/GenBank/DDBJ databases">
        <authorList>
            <person name="Sun Q."/>
            <person name="Kim S."/>
        </authorList>
    </citation>
    <scope>NUCLEOTIDE SEQUENCE</scope>
    <source>
        <strain evidence="1">KCTC 12368</strain>
    </source>
</reference>
<organism evidence="1 2">
    <name type="scientific">Echinicola pacifica</name>
    <dbReference type="NCBI Taxonomy" id="346377"/>
    <lineage>
        <taxon>Bacteria</taxon>
        <taxon>Pseudomonadati</taxon>
        <taxon>Bacteroidota</taxon>
        <taxon>Cytophagia</taxon>
        <taxon>Cytophagales</taxon>
        <taxon>Cyclobacteriaceae</taxon>
        <taxon>Echinicola</taxon>
    </lineage>
</organism>